<name>A0A8C5FZT0_GOUWI</name>
<dbReference type="Proteomes" id="UP000694680">
    <property type="component" value="Chromosome 13"/>
</dbReference>
<comment type="cofactor">
    <cofactor evidence="9">
        <name>Fe cation</name>
        <dbReference type="ChEBI" id="CHEBI:24875"/>
    </cofactor>
    <text evidence="9">Binds 1 Fe cation per subunit.</text>
</comment>
<keyword evidence="6" id="KW-0223">Dioxygenase</keyword>
<dbReference type="InterPro" id="IPR000907">
    <property type="entry name" value="LipOase"/>
</dbReference>
<feature type="binding site" evidence="9">
    <location>
        <position position="546"/>
    </location>
    <ligand>
        <name>Fe cation</name>
        <dbReference type="ChEBI" id="CHEBI:24875"/>
        <note>catalytic</note>
    </ligand>
</feature>
<evidence type="ECO:0000256" key="6">
    <source>
        <dbReference type="ARBA" id="ARBA00022964"/>
    </source>
</evidence>
<feature type="binding site" evidence="9">
    <location>
        <position position="669"/>
    </location>
    <ligand>
        <name>Fe cation</name>
        <dbReference type="ChEBI" id="CHEBI:24875"/>
        <note>catalytic</note>
    </ligand>
</feature>
<dbReference type="InterPro" id="IPR020834">
    <property type="entry name" value="LipOase_CS"/>
</dbReference>
<dbReference type="PANTHER" id="PTHR11771">
    <property type="entry name" value="LIPOXYGENASE"/>
    <property type="match status" value="1"/>
</dbReference>
<reference evidence="15" key="1">
    <citation type="submission" date="2020-06" db="EMBL/GenBank/DDBJ databases">
        <authorList>
            <consortium name="Wellcome Sanger Institute Data Sharing"/>
        </authorList>
    </citation>
    <scope>NUCLEOTIDE SEQUENCE [LARGE SCALE GENOMIC DNA]</scope>
</reference>
<dbReference type="PROSITE" id="PS51393">
    <property type="entry name" value="LIPOXYGENASE_3"/>
    <property type="match status" value="1"/>
</dbReference>
<evidence type="ECO:0000256" key="4">
    <source>
        <dbReference type="ARBA" id="ARBA00022490"/>
    </source>
</evidence>
<proteinExistence type="inferred from homology"/>
<evidence type="ECO:0000313" key="15">
    <source>
        <dbReference type="Ensembl" id="ENSGWIP00000003715.1"/>
    </source>
</evidence>
<dbReference type="Pfam" id="PF01477">
    <property type="entry name" value="PLAT"/>
    <property type="match status" value="1"/>
</dbReference>
<evidence type="ECO:0000256" key="7">
    <source>
        <dbReference type="ARBA" id="ARBA00023002"/>
    </source>
</evidence>
<keyword evidence="9" id="KW-0408">Iron</keyword>
<dbReference type="PRINTS" id="PR00467">
    <property type="entry name" value="MAMLPOXGNASE"/>
</dbReference>
<comment type="caution">
    <text evidence="12">Lacks conserved residue(s) required for the propagation of feature annotation.</text>
</comment>
<dbReference type="Ensembl" id="ENSGWIT00000004008.1">
    <property type="protein sequence ID" value="ENSGWIP00000003715.1"/>
    <property type="gene ID" value="ENSGWIG00000001702.1"/>
</dbReference>
<evidence type="ECO:0000256" key="3">
    <source>
        <dbReference type="ARBA" id="ARBA00009419"/>
    </source>
</evidence>
<dbReference type="GO" id="GO:0034440">
    <property type="term" value="P:lipid oxidation"/>
    <property type="evidence" value="ECO:0007669"/>
    <property type="project" value="InterPro"/>
</dbReference>
<evidence type="ECO:0000256" key="12">
    <source>
        <dbReference type="PROSITE-ProRule" id="PRU00152"/>
    </source>
</evidence>
<dbReference type="GO" id="GO:0005737">
    <property type="term" value="C:cytoplasm"/>
    <property type="evidence" value="ECO:0007669"/>
    <property type="project" value="UniProtKB-SubCell"/>
</dbReference>
<sequence length="669" mass="76203">MAEYKLAVTTGSMKYAGTMDHIYATLIGTEGQSERTELDKIGFDFLTDSTRTYTIKPKSSLGNLLLLQLEKDPFLFLPENQWFCSKIVVTAPEGELLFPCYRWISRGELVELRGGKGSKKSFEDVHPMLIEHREKDIMTRKNLYKWVGICAACLHNSFVYIMQKMSLNSYFGFTFCRPALLFKLSFYMYIFKVILVISNLKPKSVLAYQRMVKNSVSSLSEYVAEHWKDDDFFGYQFLNGTNPTGIKKCSKLPSNFPVTDEMVKPFLAAGCSLKKEIKKGNIFICDNKIMDKIPTRMYGEEPLQMPASMCLLYLNPENKLMPIAIQLNQQPSEQNPIFLPSDSEPDWLLAKIFVKSAHALEFESVDHLLGTHFMAEIFTVAALRNFHPVHPLYKLLIPHFEYTLHINTLSRINLFGPEGILNNSTLGYEGTKELVRRGFAQITYSSLCLPDNIAARGLESIPNYYYRDDGLKLWNIINSYMNKMMEHFYPSDADVSKDAELQGWIQEVFTHGFLGNKHSGIPSDFTNVKDLVKFLTMVIFTVTAQHAALNNGQFDYLAWVLNGSLLLRKPPPTTKGQSILETILETAPNIGETVKFATLFLILSEKYSDMVLLGAYPDERFDGPEPKQIIQEFQAELSCLSEAIQTRNAELEIPYTYLNPTQIENSITI</sequence>
<feature type="domain" description="PLAT" evidence="13">
    <location>
        <begin position="2"/>
        <end position="118"/>
    </location>
</feature>
<feature type="site" description="Essential for stabilizing binding to COTL1" evidence="11">
    <location>
        <position position="103"/>
    </location>
</feature>
<comment type="similarity">
    <text evidence="3">Belongs to the lipoxygenase family.</text>
</comment>
<keyword evidence="8" id="KW-0443">Lipid metabolism</keyword>
<evidence type="ECO:0000256" key="2">
    <source>
        <dbReference type="ARBA" id="ARBA00005189"/>
    </source>
</evidence>
<evidence type="ECO:0000256" key="10">
    <source>
        <dbReference type="PIRSR" id="PIRSR601885-2"/>
    </source>
</evidence>
<gene>
    <name evidence="15" type="primary">LOC114474915</name>
</gene>
<keyword evidence="5 9" id="KW-0479">Metal-binding</keyword>
<dbReference type="GO" id="GO:0005506">
    <property type="term" value="F:iron ion binding"/>
    <property type="evidence" value="ECO:0007669"/>
    <property type="project" value="InterPro"/>
</dbReference>
<dbReference type="InterPro" id="IPR001024">
    <property type="entry name" value="PLAT/LH2_dom"/>
</dbReference>
<dbReference type="InterPro" id="IPR036226">
    <property type="entry name" value="LipOase_C_sf"/>
</dbReference>
<evidence type="ECO:0000256" key="5">
    <source>
        <dbReference type="ARBA" id="ARBA00022723"/>
    </source>
</evidence>
<keyword evidence="4" id="KW-0963">Cytoplasm</keyword>
<dbReference type="PROSITE" id="PS50095">
    <property type="entry name" value="PLAT"/>
    <property type="match status" value="1"/>
</dbReference>
<keyword evidence="16" id="KW-1185">Reference proteome</keyword>
<dbReference type="InterPro" id="IPR013819">
    <property type="entry name" value="LipOase_C"/>
</dbReference>
<dbReference type="PRINTS" id="PR00087">
    <property type="entry name" value="LIPOXYGENASE"/>
</dbReference>
<keyword evidence="10" id="KW-0106">Calcium</keyword>
<evidence type="ECO:0000313" key="16">
    <source>
        <dbReference type="Proteomes" id="UP000694680"/>
    </source>
</evidence>
<protein>
    <submittedName>
        <fullName evidence="15">Hydroperoxide isomerase ALOXE3-like</fullName>
    </submittedName>
</protein>
<evidence type="ECO:0000259" key="14">
    <source>
        <dbReference type="PROSITE" id="PS51393"/>
    </source>
</evidence>
<comment type="pathway">
    <text evidence="2">Lipid metabolism.</text>
</comment>
<dbReference type="Pfam" id="PF00305">
    <property type="entry name" value="Lipoxygenase"/>
    <property type="match status" value="1"/>
</dbReference>
<dbReference type="GO" id="GO:0016702">
    <property type="term" value="F:oxidoreductase activity, acting on single donors with incorporation of molecular oxygen, incorporation of two atoms of oxygen"/>
    <property type="evidence" value="ECO:0007669"/>
    <property type="project" value="InterPro"/>
</dbReference>
<dbReference type="PROSITE" id="PS00081">
    <property type="entry name" value="LIPOXYGENASE_2"/>
    <property type="match status" value="1"/>
</dbReference>
<dbReference type="SUPFAM" id="SSF48484">
    <property type="entry name" value="Lipoxigenase"/>
    <property type="match status" value="1"/>
</dbReference>
<dbReference type="SUPFAM" id="SSF49723">
    <property type="entry name" value="Lipase/lipooxygenase domain (PLAT/LH2 domain)"/>
    <property type="match status" value="1"/>
</dbReference>
<feature type="binding site" evidence="10">
    <location>
        <position position="39"/>
    </location>
    <ligand>
        <name>Ca(2+)</name>
        <dbReference type="ChEBI" id="CHEBI:29108"/>
        <label>2</label>
    </ligand>
</feature>
<evidence type="ECO:0000259" key="13">
    <source>
        <dbReference type="PROSITE" id="PS50095"/>
    </source>
</evidence>
<accession>A0A8C5FZT0</accession>
<organism evidence="15 16">
    <name type="scientific">Gouania willdenowi</name>
    <name type="common">Blunt-snouted clingfish</name>
    <name type="synonym">Lepadogaster willdenowi</name>
    <dbReference type="NCBI Taxonomy" id="441366"/>
    <lineage>
        <taxon>Eukaryota</taxon>
        <taxon>Metazoa</taxon>
        <taxon>Chordata</taxon>
        <taxon>Craniata</taxon>
        <taxon>Vertebrata</taxon>
        <taxon>Euteleostomi</taxon>
        <taxon>Actinopterygii</taxon>
        <taxon>Neopterygii</taxon>
        <taxon>Teleostei</taxon>
        <taxon>Neoteleostei</taxon>
        <taxon>Acanthomorphata</taxon>
        <taxon>Ovalentaria</taxon>
        <taxon>Blenniimorphae</taxon>
        <taxon>Blenniiformes</taxon>
        <taxon>Gobiesocoidei</taxon>
        <taxon>Gobiesocidae</taxon>
        <taxon>Gobiesocinae</taxon>
        <taxon>Gouania</taxon>
    </lineage>
</organism>
<evidence type="ECO:0000256" key="8">
    <source>
        <dbReference type="ARBA" id="ARBA00023098"/>
    </source>
</evidence>
<feature type="binding site" evidence="9">
    <location>
        <position position="372"/>
    </location>
    <ligand>
        <name>Fe cation</name>
        <dbReference type="ChEBI" id="CHEBI:24875"/>
        <note>catalytic</note>
    </ligand>
</feature>
<keyword evidence="7" id="KW-0560">Oxidoreductase</keyword>
<feature type="domain" description="Lipoxygenase" evidence="14">
    <location>
        <begin position="119"/>
        <end position="669"/>
    </location>
</feature>
<dbReference type="Gene3D" id="2.60.60.20">
    <property type="entry name" value="PLAT/LH2 domain"/>
    <property type="match status" value="1"/>
</dbReference>
<evidence type="ECO:0000256" key="1">
    <source>
        <dbReference type="ARBA" id="ARBA00004496"/>
    </source>
</evidence>
<dbReference type="AlphaFoldDB" id="A0A8C5FZT0"/>
<dbReference type="Gene3D" id="1.20.245.10">
    <property type="entry name" value="Lipoxygenase-1, Domain 5"/>
    <property type="match status" value="1"/>
</dbReference>
<dbReference type="InterPro" id="IPR001885">
    <property type="entry name" value="LipOase_mml"/>
</dbReference>
<evidence type="ECO:0000256" key="11">
    <source>
        <dbReference type="PIRSR" id="PIRSR601885-3"/>
    </source>
</evidence>
<feature type="binding site" evidence="9">
    <location>
        <position position="367"/>
    </location>
    <ligand>
        <name>Fe cation</name>
        <dbReference type="ChEBI" id="CHEBI:24875"/>
        <note>catalytic</note>
    </ligand>
</feature>
<dbReference type="InterPro" id="IPR036392">
    <property type="entry name" value="PLAT/LH2_dom_sf"/>
</dbReference>
<feature type="binding site" evidence="10">
    <location>
        <position position="17"/>
    </location>
    <ligand>
        <name>Ca(2+)</name>
        <dbReference type="ChEBI" id="CHEBI:29108"/>
        <label>1</label>
    </ligand>
</feature>
<evidence type="ECO:0000256" key="9">
    <source>
        <dbReference type="PIRSR" id="PIRSR601885-1"/>
    </source>
</evidence>
<comment type="subcellular location">
    <subcellularLocation>
        <location evidence="1">Cytoplasm</location>
    </subcellularLocation>
</comment>
<dbReference type="Gene3D" id="3.10.450.60">
    <property type="match status" value="1"/>
</dbReference>
<reference evidence="15" key="2">
    <citation type="submission" date="2025-08" db="UniProtKB">
        <authorList>
            <consortium name="Ensembl"/>
        </authorList>
    </citation>
    <scope>IDENTIFICATION</scope>
</reference>
<dbReference type="SMART" id="SM00308">
    <property type="entry name" value="LH2"/>
    <property type="match status" value="1"/>
</dbReference>
<reference evidence="15" key="3">
    <citation type="submission" date="2025-09" db="UniProtKB">
        <authorList>
            <consortium name="Ensembl"/>
        </authorList>
    </citation>
    <scope>IDENTIFICATION</scope>
</reference>